<name>A0A9W3SIZ2_BACTU</name>
<gene>
    <name evidence="1" type="ORF">BT246_67820</name>
</gene>
<keyword evidence="1" id="KW-0614">Plasmid</keyword>
<dbReference type="RefSeq" id="WP_094194686.1">
    <property type="nucleotide sequence ID" value="NZ_CP015353.1"/>
</dbReference>
<dbReference type="Proteomes" id="UP000092743">
    <property type="component" value="Plasmid p120510"/>
</dbReference>
<sequence length="128" mass="14589">MDWFGTPGSGKSFSSKREIIDTFLRTTDDILISDFEEEYTPFVIRLGGEVIKLSINSTDFINPLDISLHYGEGENPISFKTEFIINLMEVVAGGKAGLTAKQKTIIDKCVRTIYRPYLENPIPERYRF</sequence>
<dbReference type="EMBL" id="CP015353">
    <property type="protein sequence ID" value="ANS52074.1"/>
    <property type="molecule type" value="Genomic_DNA"/>
</dbReference>
<reference evidence="1 2" key="1">
    <citation type="submission" date="2016-04" db="EMBL/GenBank/DDBJ databases">
        <title>High quality genome of the nematocidal Bacillus thuringiensis MYBT18246.</title>
        <authorList>
            <person name="Hollensteiner J."/>
            <person name="Poehlein A."/>
            <person name="Sproeer C."/>
            <person name="Bunk B."/>
            <person name="Rosenstiel P."/>
            <person name="Schulenburg H."/>
            <person name="Liesegang H."/>
        </authorList>
    </citation>
    <scope>NUCLEOTIDE SEQUENCE [LARGE SCALE GENOMIC DNA]</scope>
    <source>
        <strain evidence="1 2">MYBT18246</strain>
        <plasmid evidence="1 2">p120510</plasmid>
    </source>
</reference>
<geneLocation type="plasmid" evidence="1 2">
    <name>p120510</name>
</geneLocation>
<dbReference type="InterPro" id="IPR027417">
    <property type="entry name" value="P-loop_NTPase"/>
</dbReference>
<organism evidence="1 2">
    <name type="scientific">Bacillus thuringiensis</name>
    <dbReference type="NCBI Taxonomy" id="1428"/>
    <lineage>
        <taxon>Bacteria</taxon>
        <taxon>Bacillati</taxon>
        <taxon>Bacillota</taxon>
        <taxon>Bacilli</taxon>
        <taxon>Bacillales</taxon>
        <taxon>Bacillaceae</taxon>
        <taxon>Bacillus</taxon>
        <taxon>Bacillus cereus group</taxon>
    </lineage>
</organism>
<proteinExistence type="predicted"/>
<protein>
    <recommendedName>
        <fullName evidence="3">Helicase HerA central domain-containing protein</fullName>
    </recommendedName>
</protein>
<evidence type="ECO:0000313" key="1">
    <source>
        <dbReference type="EMBL" id="ANS52074.1"/>
    </source>
</evidence>
<evidence type="ECO:0000313" key="2">
    <source>
        <dbReference type="Proteomes" id="UP000092743"/>
    </source>
</evidence>
<accession>A0A9W3SIZ2</accession>
<dbReference type="Gene3D" id="3.40.50.300">
    <property type="entry name" value="P-loop containing nucleotide triphosphate hydrolases"/>
    <property type="match status" value="1"/>
</dbReference>
<evidence type="ECO:0008006" key="3">
    <source>
        <dbReference type="Google" id="ProtNLM"/>
    </source>
</evidence>
<dbReference type="AlphaFoldDB" id="A0A9W3SIZ2"/>